<proteinExistence type="predicted"/>
<evidence type="ECO:0000313" key="1">
    <source>
        <dbReference type="EMBL" id="KCZ70432.1"/>
    </source>
</evidence>
<evidence type="ECO:0000313" key="2">
    <source>
        <dbReference type="Proteomes" id="UP000027153"/>
    </source>
</evidence>
<reference evidence="1 2" key="1">
    <citation type="journal article" date="2013" name="Nature">
        <title>Anaerobic oxidation of methane coupled to nitrate reduction in a novel archaeal lineage.</title>
        <authorList>
            <person name="Haroon M.F."/>
            <person name="Hu S."/>
            <person name="Shi Y."/>
            <person name="Imelfort M."/>
            <person name="Keller J."/>
            <person name="Hugenholtz P."/>
            <person name="Yuan Z."/>
            <person name="Tyson G.W."/>
        </authorList>
    </citation>
    <scope>NUCLEOTIDE SEQUENCE [LARGE SCALE GENOMIC DNA]</scope>
    <source>
        <strain evidence="1 2">ANME-2d</strain>
    </source>
</reference>
<dbReference type="EMBL" id="JMIY01000008">
    <property type="protein sequence ID" value="KCZ70432.1"/>
    <property type="molecule type" value="Genomic_DNA"/>
</dbReference>
<sequence>MKKSITVLIILMLVPAASANIFTDVFNKLVPYSQPLGVNNTQSVMEDDFDSLMAQIYQLNTPANIQILSKKMQHYGINAIKIGVTDYNKNFYVVKDYGILEDYPTSNIEITVSKAQIDQVKHYIADGKITPYEQFRMWMIYKDLL</sequence>
<dbReference type="Proteomes" id="UP000027153">
    <property type="component" value="Unassembled WGS sequence"/>
</dbReference>
<gene>
    <name evidence="1" type="ORF">ANME2D_03347</name>
</gene>
<comment type="caution">
    <text evidence="1">The sequence shown here is derived from an EMBL/GenBank/DDBJ whole genome shotgun (WGS) entry which is preliminary data.</text>
</comment>
<dbReference type="RefSeq" id="WP_048093970.1">
    <property type="nucleotide sequence ID" value="NZ_JMIY01000008.1"/>
</dbReference>
<name>A0A062UZ85_9EURY</name>
<keyword evidence="2" id="KW-1185">Reference proteome</keyword>
<protein>
    <submittedName>
        <fullName evidence="1">Uncharacterized protein</fullName>
    </submittedName>
</protein>
<accession>A0A062UZ85</accession>
<organism evidence="1 2">
    <name type="scientific">Candidatus Methanoperedens nitratireducens</name>
    <dbReference type="NCBI Taxonomy" id="1392998"/>
    <lineage>
        <taxon>Archaea</taxon>
        <taxon>Methanobacteriati</taxon>
        <taxon>Methanobacteriota</taxon>
        <taxon>Stenosarchaea group</taxon>
        <taxon>Methanomicrobia</taxon>
        <taxon>Methanosarcinales</taxon>
        <taxon>ANME-2 cluster</taxon>
        <taxon>Candidatus Methanoperedentaceae</taxon>
        <taxon>Candidatus Methanoperedens</taxon>
    </lineage>
</organism>
<dbReference type="AlphaFoldDB" id="A0A062UZ85"/>